<dbReference type="SUPFAM" id="SSF75005">
    <property type="entry name" value="Arabinanase/levansucrase/invertase"/>
    <property type="match status" value="1"/>
</dbReference>
<dbReference type="EMBL" id="DWZH01000110">
    <property type="protein sequence ID" value="HJB11710.1"/>
    <property type="molecule type" value="Genomic_DNA"/>
</dbReference>
<protein>
    <submittedName>
        <fullName evidence="1">Uncharacterized protein</fullName>
    </submittedName>
</protein>
<proteinExistence type="predicted"/>
<accession>A0A9D2LG98</accession>
<evidence type="ECO:0000313" key="2">
    <source>
        <dbReference type="Proteomes" id="UP000823823"/>
    </source>
</evidence>
<gene>
    <name evidence="1" type="ORF">H9786_14520</name>
</gene>
<dbReference type="Proteomes" id="UP000823823">
    <property type="component" value="Unassembled WGS sequence"/>
</dbReference>
<evidence type="ECO:0000313" key="1">
    <source>
        <dbReference type="EMBL" id="HJB11710.1"/>
    </source>
</evidence>
<sequence length="371" mass="41195">MNTSQPEVLFSMSTGYAPLTNLLGAGDPNVHWIDGRWWMFFGAFRTTLRNNIFAATLAPGEPLHEGMRWRVHTHPSSHRRALPLVPQPGRAAWDRYGLHEPSYVEGLSADGSGRPVRRLYYTGRSSPTSVGNTSPYSIGMLELTPVGWQRHPRPVLTGTARNPSALGPKVVYSDGMWRMWFRSTTGEPAKGERPVSEIHYTESVNGIDAWSTPRPFYTRAEGFAHAFVHRTPEGFEMLLSKSPNLFGDDSYPEQKLWISSSARASGEISDWSTPTPVLDAESGPAWYRGGFFGSSLCVADGCSPDPGERFVFFTGAHTPLNWPRTALRRLCTGKRPPVPAPFYFTIGSVPITVGPTPRHEDRGDRLLPARR</sequence>
<organism evidence="1 2">
    <name type="scientific">Candidatus Brachybacterium merdavium</name>
    <dbReference type="NCBI Taxonomy" id="2838513"/>
    <lineage>
        <taxon>Bacteria</taxon>
        <taxon>Bacillati</taxon>
        <taxon>Actinomycetota</taxon>
        <taxon>Actinomycetes</taxon>
        <taxon>Micrococcales</taxon>
        <taxon>Dermabacteraceae</taxon>
        <taxon>Brachybacterium</taxon>
    </lineage>
</organism>
<comment type="caution">
    <text evidence="1">The sequence shown here is derived from an EMBL/GenBank/DDBJ whole genome shotgun (WGS) entry which is preliminary data.</text>
</comment>
<reference evidence="1" key="2">
    <citation type="submission" date="2021-04" db="EMBL/GenBank/DDBJ databases">
        <authorList>
            <person name="Gilroy R."/>
        </authorList>
    </citation>
    <scope>NUCLEOTIDE SEQUENCE</scope>
    <source>
        <strain evidence="1">ChiHjej13B12-24818</strain>
    </source>
</reference>
<name>A0A9D2LG98_9MICO</name>
<dbReference type="Gene3D" id="2.115.10.20">
    <property type="entry name" value="Glycosyl hydrolase domain, family 43"/>
    <property type="match status" value="1"/>
</dbReference>
<reference evidence="1" key="1">
    <citation type="journal article" date="2021" name="PeerJ">
        <title>Extensive microbial diversity within the chicken gut microbiome revealed by metagenomics and culture.</title>
        <authorList>
            <person name="Gilroy R."/>
            <person name="Ravi A."/>
            <person name="Getino M."/>
            <person name="Pursley I."/>
            <person name="Horton D.L."/>
            <person name="Alikhan N.F."/>
            <person name="Baker D."/>
            <person name="Gharbi K."/>
            <person name="Hall N."/>
            <person name="Watson M."/>
            <person name="Adriaenssens E.M."/>
            <person name="Foster-Nyarko E."/>
            <person name="Jarju S."/>
            <person name="Secka A."/>
            <person name="Antonio M."/>
            <person name="Oren A."/>
            <person name="Chaudhuri R.R."/>
            <person name="La Ragione R."/>
            <person name="Hildebrand F."/>
            <person name="Pallen M.J."/>
        </authorList>
    </citation>
    <scope>NUCLEOTIDE SEQUENCE</scope>
    <source>
        <strain evidence="1">ChiHjej13B12-24818</strain>
    </source>
</reference>
<dbReference type="AlphaFoldDB" id="A0A9D2LG98"/>
<dbReference type="InterPro" id="IPR023296">
    <property type="entry name" value="Glyco_hydro_beta-prop_sf"/>
</dbReference>